<evidence type="ECO:0000259" key="1">
    <source>
        <dbReference type="Pfam" id="PF01575"/>
    </source>
</evidence>
<dbReference type="EMBL" id="LJCO01000008">
    <property type="protein sequence ID" value="KPV45695.1"/>
    <property type="molecule type" value="Genomic_DNA"/>
</dbReference>
<comment type="caution">
    <text evidence="2">The sequence shown here is derived from an EMBL/GenBank/DDBJ whole genome shotgun (WGS) entry which is preliminary data.</text>
</comment>
<sequence>MRTSEGQRFDIESVTLTNEAVDEFAPKFDPRHSHDPTSASEGMFGGVIASGFHTVSIVWGACILSNCFSHIAVGTEMDYIKWPAPVYLVIH</sequence>
<dbReference type="STRING" id="471514.AN477_01975"/>
<dbReference type="RefSeq" id="WP_054967491.1">
    <property type="nucleotide sequence ID" value="NZ_LJCO01000008.1"/>
</dbReference>
<evidence type="ECO:0000313" key="3">
    <source>
        <dbReference type="Proteomes" id="UP000050482"/>
    </source>
</evidence>
<evidence type="ECO:0000313" key="2">
    <source>
        <dbReference type="EMBL" id="KPV45695.1"/>
    </source>
</evidence>
<proteinExistence type="predicted"/>
<dbReference type="Pfam" id="PF01575">
    <property type="entry name" value="MaoC_dehydratas"/>
    <property type="match status" value="1"/>
</dbReference>
<keyword evidence="3" id="KW-1185">Reference proteome</keyword>
<accession>A0A0P9F2S1</accession>
<dbReference type="InterPro" id="IPR029069">
    <property type="entry name" value="HotDog_dom_sf"/>
</dbReference>
<protein>
    <recommendedName>
        <fullName evidence="1">MaoC-like domain-containing protein</fullName>
    </recommendedName>
</protein>
<dbReference type="OrthoDB" id="9801625at2"/>
<dbReference type="SUPFAM" id="SSF54637">
    <property type="entry name" value="Thioesterase/thiol ester dehydrase-isomerase"/>
    <property type="match status" value="1"/>
</dbReference>
<gene>
    <name evidence="2" type="ORF">AN477_01975</name>
</gene>
<feature type="domain" description="MaoC-like" evidence="1">
    <location>
        <begin position="6"/>
        <end position="87"/>
    </location>
</feature>
<reference evidence="2 3" key="1">
    <citation type="submission" date="2015-09" db="EMBL/GenBank/DDBJ databases">
        <title>Draft genome sequence of Alicyclobacillus ferrooxydans DSM 22381.</title>
        <authorList>
            <person name="Hemp J."/>
        </authorList>
    </citation>
    <scope>NUCLEOTIDE SEQUENCE [LARGE SCALE GENOMIC DNA]</scope>
    <source>
        <strain evidence="2 3">TC-34</strain>
    </source>
</reference>
<name>A0A0P9F2S1_9BACL</name>
<dbReference type="InterPro" id="IPR002539">
    <property type="entry name" value="MaoC-like_dom"/>
</dbReference>
<dbReference type="Proteomes" id="UP000050482">
    <property type="component" value="Unassembled WGS sequence"/>
</dbReference>
<organism evidence="2 3">
    <name type="scientific">Alicyclobacillus ferrooxydans</name>
    <dbReference type="NCBI Taxonomy" id="471514"/>
    <lineage>
        <taxon>Bacteria</taxon>
        <taxon>Bacillati</taxon>
        <taxon>Bacillota</taxon>
        <taxon>Bacilli</taxon>
        <taxon>Bacillales</taxon>
        <taxon>Alicyclobacillaceae</taxon>
        <taxon>Alicyclobacillus</taxon>
    </lineage>
</organism>
<dbReference type="AlphaFoldDB" id="A0A0P9F2S1"/>
<dbReference type="PATRIC" id="fig|471514.4.peg.404"/>
<dbReference type="Gene3D" id="3.10.129.10">
    <property type="entry name" value="Hotdog Thioesterase"/>
    <property type="match status" value="1"/>
</dbReference>